<gene>
    <name evidence="2" type="ORF">LCGC14_0375740</name>
</gene>
<reference evidence="2" key="1">
    <citation type="journal article" date="2015" name="Nature">
        <title>Complex archaea that bridge the gap between prokaryotes and eukaryotes.</title>
        <authorList>
            <person name="Spang A."/>
            <person name="Saw J.H."/>
            <person name="Jorgensen S.L."/>
            <person name="Zaremba-Niedzwiedzka K."/>
            <person name="Martijn J."/>
            <person name="Lind A.E."/>
            <person name="van Eijk R."/>
            <person name="Schleper C."/>
            <person name="Guy L."/>
            <person name="Ettema T.J."/>
        </authorList>
    </citation>
    <scope>NUCLEOTIDE SEQUENCE</scope>
</reference>
<evidence type="ECO:0000313" key="2">
    <source>
        <dbReference type="EMBL" id="KKN75866.1"/>
    </source>
</evidence>
<feature type="region of interest" description="Disordered" evidence="1">
    <location>
        <begin position="1"/>
        <end position="43"/>
    </location>
</feature>
<evidence type="ECO:0000256" key="1">
    <source>
        <dbReference type="SAM" id="MobiDB-lite"/>
    </source>
</evidence>
<accession>A0A0F9VQY1</accession>
<protein>
    <submittedName>
        <fullName evidence="2">Uncharacterized protein</fullName>
    </submittedName>
</protein>
<dbReference type="AlphaFoldDB" id="A0A0F9VQY1"/>
<sequence length="73" mass="8177">MSSLFRKPRTPTLPPAPAPVKPPPPPEPIEEVQVLQEDEEDVRRRARKRLLTGGRRSTILSGIQSALKKRLGE</sequence>
<comment type="caution">
    <text evidence="2">The sequence shown here is derived from an EMBL/GenBank/DDBJ whole genome shotgun (WGS) entry which is preliminary data.</text>
</comment>
<proteinExistence type="predicted"/>
<dbReference type="EMBL" id="LAZR01000302">
    <property type="protein sequence ID" value="KKN75866.1"/>
    <property type="molecule type" value="Genomic_DNA"/>
</dbReference>
<organism evidence="2">
    <name type="scientific">marine sediment metagenome</name>
    <dbReference type="NCBI Taxonomy" id="412755"/>
    <lineage>
        <taxon>unclassified sequences</taxon>
        <taxon>metagenomes</taxon>
        <taxon>ecological metagenomes</taxon>
    </lineage>
</organism>
<name>A0A0F9VQY1_9ZZZZ</name>
<feature type="compositionally biased region" description="Pro residues" evidence="1">
    <location>
        <begin position="11"/>
        <end position="27"/>
    </location>
</feature>